<protein>
    <submittedName>
        <fullName evidence="2">Uncharacterized protein</fullName>
    </submittedName>
</protein>
<accession>A0A2P2P5I9</accession>
<feature type="compositionally biased region" description="Basic and acidic residues" evidence="1">
    <location>
        <begin position="97"/>
        <end position="107"/>
    </location>
</feature>
<evidence type="ECO:0000256" key="1">
    <source>
        <dbReference type="SAM" id="MobiDB-lite"/>
    </source>
</evidence>
<proteinExistence type="predicted"/>
<dbReference type="EMBL" id="GGEC01069541">
    <property type="protein sequence ID" value="MBX50025.1"/>
    <property type="molecule type" value="Transcribed_RNA"/>
</dbReference>
<reference evidence="2" key="1">
    <citation type="submission" date="2018-02" db="EMBL/GenBank/DDBJ databases">
        <title>Rhizophora mucronata_Transcriptome.</title>
        <authorList>
            <person name="Meera S.P."/>
            <person name="Sreeshan A."/>
            <person name="Augustine A."/>
        </authorList>
    </citation>
    <scope>NUCLEOTIDE SEQUENCE</scope>
    <source>
        <tissue evidence="2">Leaf</tissue>
    </source>
</reference>
<name>A0A2P2P5I9_RHIMU</name>
<dbReference type="AlphaFoldDB" id="A0A2P2P5I9"/>
<evidence type="ECO:0000313" key="2">
    <source>
        <dbReference type="EMBL" id="MBX50025.1"/>
    </source>
</evidence>
<sequence>MWSIYINKISRHISRIMLINVLNLVIISTKCYPAYNSKKLVTPDGLLLVTSPLRNYMSRIPYGNTRSISLTKGMSAPTLRASEEESSPSFENSMSDNIRERSNPDHI</sequence>
<feature type="region of interest" description="Disordered" evidence="1">
    <location>
        <begin position="73"/>
        <end position="107"/>
    </location>
</feature>
<organism evidence="2">
    <name type="scientific">Rhizophora mucronata</name>
    <name type="common">Asiatic mangrove</name>
    <dbReference type="NCBI Taxonomy" id="61149"/>
    <lineage>
        <taxon>Eukaryota</taxon>
        <taxon>Viridiplantae</taxon>
        <taxon>Streptophyta</taxon>
        <taxon>Embryophyta</taxon>
        <taxon>Tracheophyta</taxon>
        <taxon>Spermatophyta</taxon>
        <taxon>Magnoliopsida</taxon>
        <taxon>eudicotyledons</taxon>
        <taxon>Gunneridae</taxon>
        <taxon>Pentapetalae</taxon>
        <taxon>rosids</taxon>
        <taxon>fabids</taxon>
        <taxon>Malpighiales</taxon>
        <taxon>Rhizophoraceae</taxon>
        <taxon>Rhizophora</taxon>
    </lineage>
</organism>